<dbReference type="PRINTS" id="PR00320">
    <property type="entry name" value="GPROTEINBRPT"/>
</dbReference>
<feature type="repeat" description="WD" evidence="3">
    <location>
        <begin position="270"/>
        <end position="311"/>
    </location>
</feature>
<dbReference type="PROSITE" id="PS50294">
    <property type="entry name" value="WD_REPEATS_REGION"/>
    <property type="match status" value="7"/>
</dbReference>
<dbReference type="Gene3D" id="2.130.10.10">
    <property type="entry name" value="YVTN repeat-like/Quinoprotein amine dehydrogenase"/>
    <property type="match status" value="2"/>
</dbReference>
<dbReference type="InParanoid" id="A0A0D0B349"/>
<feature type="compositionally biased region" description="Low complexity" evidence="4">
    <location>
        <begin position="418"/>
        <end position="430"/>
    </location>
</feature>
<name>A0A0D0B349_9AGAM</name>
<organism evidence="6 7">
    <name type="scientific">Suillus luteus UH-Slu-Lm8-n1</name>
    <dbReference type="NCBI Taxonomy" id="930992"/>
    <lineage>
        <taxon>Eukaryota</taxon>
        <taxon>Fungi</taxon>
        <taxon>Dikarya</taxon>
        <taxon>Basidiomycota</taxon>
        <taxon>Agaricomycotina</taxon>
        <taxon>Agaricomycetes</taxon>
        <taxon>Agaricomycetidae</taxon>
        <taxon>Boletales</taxon>
        <taxon>Suillineae</taxon>
        <taxon>Suillaceae</taxon>
        <taxon>Suillus</taxon>
    </lineage>
</organism>
<feature type="repeat" description="WD" evidence="3">
    <location>
        <begin position="100"/>
        <end position="143"/>
    </location>
</feature>
<evidence type="ECO:0000256" key="2">
    <source>
        <dbReference type="ARBA" id="ARBA00022737"/>
    </source>
</evidence>
<dbReference type="InterPro" id="IPR036322">
    <property type="entry name" value="WD40_repeat_dom_sf"/>
</dbReference>
<reference evidence="6 7" key="1">
    <citation type="submission" date="2014-04" db="EMBL/GenBank/DDBJ databases">
        <authorList>
            <consortium name="DOE Joint Genome Institute"/>
            <person name="Kuo A."/>
            <person name="Ruytinx J."/>
            <person name="Rineau F."/>
            <person name="Colpaert J."/>
            <person name="Kohler A."/>
            <person name="Nagy L.G."/>
            <person name="Floudas D."/>
            <person name="Copeland A."/>
            <person name="Barry K.W."/>
            <person name="Cichocki N."/>
            <person name="Veneault-Fourrey C."/>
            <person name="LaButti K."/>
            <person name="Lindquist E.A."/>
            <person name="Lipzen A."/>
            <person name="Lundell T."/>
            <person name="Morin E."/>
            <person name="Murat C."/>
            <person name="Sun H."/>
            <person name="Tunlid A."/>
            <person name="Henrissat B."/>
            <person name="Grigoriev I.V."/>
            <person name="Hibbett D.S."/>
            <person name="Martin F."/>
            <person name="Nordberg H.P."/>
            <person name="Cantor M.N."/>
            <person name="Hua S.X."/>
        </authorList>
    </citation>
    <scope>NUCLEOTIDE SEQUENCE [LARGE SCALE GENOMIC DNA]</scope>
    <source>
        <strain evidence="6 7">UH-Slu-Lm8-n1</strain>
    </source>
</reference>
<evidence type="ECO:0000256" key="1">
    <source>
        <dbReference type="ARBA" id="ARBA00022574"/>
    </source>
</evidence>
<evidence type="ECO:0000313" key="6">
    <source>
        <dbReference type="EMBL" id="KIK38348.1"/>
    </source>
</evidence>
<dbReference type="InterPro" id="IPR050349">
    <property type="entry name" value="WD_LIS1/nudF_dynein_reg"/>
</dbReference>
<feature type="repeat" description="WD" evidence="3">
    <location>
        <begin position="144"/>
        <end position="185"/>
    </location>
</feature>
<keyword evidence="2" id="KW-0677">Repeat</keyword>
<feature type="region of interest" description="Disordered" evidence="4">
    <location>
        <begin position="414"/>
        <end position="516"/>
    </location>
</feature>
<feature type="repeat" description="WD" evidence="3">
    <location>
        <begin position="313"/>
        <end position="354"/>
    </location>
</feature>
<feature type="repeat" description="WD" evidence="3">
    <location>
        <begin position="186"/>
        <end position="227"/>
    </location>
</feature>
<dbReference type="InterPro" id="IPR019775">
    <property type="entry name" value="WD40_repeat_CS"/>
</dbReference>
<evidence type="ECO:0000313" key="7">
    <source>
        <dbReference type="Proteomes" id="UP000054485"/>
    </source>
</evidence>
<dbReference type="PROSITE" id="PS00678">
    <property type="entry name" value="WD_REPEATS_1"/>
    <property type="match status" value="4"/>
</dbReference>
<dbReference type="OrthoDB" id="2654985at2759"/>
<dbReference type="SMART" id="SM00320">
    <property type="entry name" value="WD40"/>
    <property type="match status" value="7"/>
</dbReference>
<dbReference type="Pfam" id="PF00400">
    <property type="entry name" value="WD40"/>
    <property type="match status" value="3"/>
</dbReference>
<dbReference type="SUPFAM" id="SSF50978">
    <property type="entry name" value="WD40 repeat-like"/>
    <property type="match status" value="1"/>
</dbReference>
<dbReference type="PANTHER" id="PTHR44129">
    <property type="entry name" value="WD REPEAT-CONTAINING PROTEIN POP1"/>
    <property type="match status" value="1"/>
</dbReference>
<sequence>MNIAAFTQSRCLERDTLARKHITKMDKYNTRYEAIPDTAQAIAPAVRNIFPVGQVTLSICNKRLLFRLFGCDLTGPNLFYILIHIDNDHMEPSLSPIRRFRGHTEVAQEVAFLKRGNKLKVLSTSNDKTIRIWDVDTGEQENSFEGHGSKTCGLAASMDGRKTASGAQDGKIIIWDADTKEIIRCLSHHTDWVLCMQFSPDEKRLASTSYDGTLKIWDTETWKLIFDIDDHQGGIGTVAYSPNGTKIASGSYDQTVRIWNATTGKQQTQPLSHDAVVRSIVWSPDSRRLISACKDGRIYFWSAPTGAQLGSPLRAHLDVINLLAISPDGELIASASMDHTARLWSTSTRKPFGRVLQHGDQVNTIAFSPDGQLVATGSSENIVFLWDISQESTIVTNAVSPSFVSPAAHITSYIDQPSPSSDSLSASSTSVELPDGTEFATEHVGSRDVATSPSLPPQGHSNRESPSPVHTYPVDPPGGIQVPPEAIDSRDAAPSPSPSFPSQGTSRPHIAAASASTPALSSPLKSFWKRFPILNRSAASVDSKRWKFPRIGTIMYATPSLYGYVLNLFPRRRKRRNAGSDDPQH</sequence>
<evidence type="ECO:0000256" key="3">
    <source>
        <dbReference type="PROSITE-ProRule" id="PRU00221"/>
    </source>
</evidence>
<proteinExistence type="predicted"/>
<reference evidence="7" key="2">
    <citation type="submission" date="2015-01" db="EMBL/GenBank/DDBJ databases">
        <title>Evolutionary Origins and Diversification of the Mycorrhizal Mutualists.</title>
        <authorList>
            <consortium name="DOE Joint Genome Institute"/>
            <consortium name="Mycorrhizal Genomics Consortium"/>
            <person name="Kohler A."/>
            <person name="Kuo A."/>
            <person name="Nagy L.G."/>
            <person name="Floudas D."/>
            <person name="Copeland A."/>
            <person name="Barry K.W."/>
            <person name="Cichocki N."/>
            <person name="Veneault-Fourrey C."/>
            <person name="LaButti K."/>
            <person name="Lindquist E.A."/>
            <person name="Lipzen A."/>
            <person name="Lundell T."/>
            <person name="Morin E."/>
            <person name="Murat C."/>
            <person name="Riley R."/>
            <person name="Ohm R."/>
            <person name="Sun H."/>
            <person name="Tunlid A."/>
            <person name="Henrissat B."/>
            <person name="Grigoriev I.V."/>
            <person name="Hibbett D.S."/>
            <person name="Martin F."/>
        </authorList>
    </citation>
    <scope>NUCLEOTIDE SEQUENCE [LARGE SCALE GENOMIC DNA]</scope>
    <source>
        <strain evidence="7">UH-Slu-Lm8-n1</strain>
    </source>
</reference>
<dbReference type="EMBL" id="KN835398">
    <property type="protein sequence ID" value="KIK38348.1"/>
    <property type="molecule type" value="Genomic_DNA"/>
</dbReference>
<dbReference type="InterPro" id="IPR015943">
    <property type="entry name" value="WD40/YVTN_repeat-like_dom_sf"/>
</dbReference>
<dbReference type="CDD" id="cd00200">
    <property type="entry name" value="WD40"/>
    <property type="match status" value="1"/>
</dbReference>
<dbReference type="InterPro" id="IPR001680">
    <property type="entry name" value="WD40_rpt"/>
</dbReference>
<gene>
    <name evidence="6" type="ORF">CY34DRAFT_397571</name>
</gene>
<dbReference type="HOGENOM" id="CLU_000288_57_33_1"/>
<keyword evidence="7" id="KW-1185">Reference proteome</keyword>
<feature type="repeat" description="WD" evidence="3">
    <location>
        <begin position="228"/>
        <end position="269"/>
    </location>
</feature>
<dbReference type="Proteomes" id="UP000054485">
    <property type="component" value="Unassembled WGS sequence"/>
</dbReference>
<accession>A0A0D0B349</accession>
<protein>
    <recommendedName>
        <fullName evidence="5">EML-like second beta-propeller domain-containing protein</fullName>
    </recommendedName>
</protein>
<dbReference type="STRING" id="930992.A0A0D0B349"/>
<dbReference type="Pfam" id="PF23414">
    <property type="entry name" value="Beta-prop_EML_2"/>
    <property type="match status" value="1"/>
</dbReference>
<evidence type="ECO:0000259" key="5">
    <source>
        <dbReference type="Pfam" id="PF23414"/>
    </source>
</evidence>
<evidence type="ECO:0000256" key="4">
    <source>
        <dbReference type="SAM" id="MobiDB-lite"/>
    </source>
</evidence>
<feature type="repeat" description="WD" evidence="3">
    <location>
        <begin position="355"/>
        <end position="396"/>
    </location>
</feature>
<dbReference type="InterPro" id="IPR020472">
    <property type="entry name" value="WD40_PAC1"/>
</dbReference>
<dbReference type="AlphaFoldDB" id="A0A0D0B349"/>
<keyword evidence="1 3" id="KW-0853">WD repeat</keyword>
<dbReference type="PROSITE" id="PS50082">
    <property type="entry name" value="WD_REPEATS_2"/>
    <property type="match status" value="7"/>
</dbReference>
<dbReference type="InterPro" id="IPR055442">
    <property type="entry name" value="Beta-prop_EML-like_2nd"/>
</dbReference>
<feature type="domain" description="EML-like second beta-propeller" evidence="5">
    <location>
        <begin position="153"/>
        <end position="311"/>
    </location>
</feature>